<feature type="domain" description="TonB-dependent receptor plug" evidence="12">
    <location>
        <begin position="117"/>
        <end position="222"/>
    </location>
</feature>
<evidence type="ECO:0000256" key="2">
    <source>
        <dbReference type="ARBA" id="ARBA00022448"/>
    </source>
</evidence>
<dbReference type="SUPFAM" id="SSF56935">
    <property type="entry name" value="Porins"/>
    <property type="match status" value="1"/>
</dbReference>
<keyword evidence="3 8" id="KW-1134">Transmembrane beta strand</keyword>
<evidence type="ECO:0000256" key="10">
    <source>
        <dbReference type="SAM" id="SignalP"/>
    </source>
</evidence>
<evidence type="ECO:0000313" key="14">
    <source>
        <dbReference type="Proteomes" id="UP000317010"/>
    </source>
</evidence>
<feature type="chain" id="PRO_5022021172" evidence="10">
    <location>
        <begin position="25"/>
        <end position="1043"/>
    </location>
</feature>
<evidence type="ECO:0000259" key="12">
    <source>
        <dbReference type="Pfam" id="PF07715"/>
    </source>
</evidence>
<dbReference type="EMBL" id="VLLI01000005">
    <property type="protein sequence ID" value="TWJ00720.1"/>
    <property type="molecule type" value="Genomic_DNA"/>
</dbReference>
<dbReference type="Pfam" id="PF13715">
    <property type="entry name" value="CarbopepD_reg_2"/>
    <property type="match status" value="1"/>
</dbReference>
<evidence type="ECO:0000256" key="1">
    <source>
        <dbReference type="ARBA" id="ARBA00004571"/>
    </source>
</evidence>
<reference evidence="13 14" key="1">
    <citation type="submission" date="2019-07" db="EMBL/GenBank/DDBJ databases">
        <title>Genomic Encyclopedia of Archaeal and Bacterial Type Strains, Phase II (KMG-II): from individual species to whole genera.</title>
        <authorList>
            <person name="Goeker M."/>
        </authorList>
    </citation>
    <scope>NUCLEOTIDE SEQUENCE [LARGE SCALE GENOMIC DNA]</scope>
    <source>
        <strain evidence="13 14">ATCC BAA-1854</strain>
    </source>
</reference>
<comment type="caution">
    <text evidence="13">The sequence shown here is derived from an EMBL/GenBank/DDBJ whole genome shotgun (WGS) entry which is preliminary data.</text>
</comment>
<dbReference type="Pfam" id="PF07715">
    <property type="entry name" value="Plug"/>
    <property type="match status" value="1"/>
</dbReference>
<dbReference type="Gene3D" id="2.60.40.1120">
    <property type="entry name" value="Carboxypeptidase-like, regulatory domain"/>
    <property type="match status" value="1"/>
</dbReference>
<dbReference type="InterPro" id="IPR012910">
    <property type="entry name" value="Plug_dom"/>
</dbReference>
<evidence type="ECO:0000313" key="13">
    <source>
        <dbReference type="EMBL" id="TWJ00720.1"/>
    </source>
</evidence>
<dbReference type="InterPro" id="IPR023996">
    <property type="entry name" value="TonB-dep_OMP_SusC/RagA"/>
</dbReference>
<proteinExistence type="inferred from homology"/>
<dbReference type="PROSITE" id="PS52016">
    <property type="entry name" value="TONB_DEPENDENT_REC_3"/>
    <property type="match status" value="1"/>
</dbReference>
<keyword evidence="5 9" id="KW-0798">TonB box</keyword>
<sequence length="1043" mass="113351">MYKKQLLKLFFCSLFLLLSSWAMAQKITVTGKVTDEKGQVLPGASVEIKQKNTGTNTDLNGKYSLSVNANDVLIFSMLGYAKQEIPVKNQSVIDVQLAEDNQTLNEVVVVGYGTQRRKDLTGSISSVKGAVFKDQPITNPIEALQGRVAGVNVIESSAAPDAVPQVIIRGVASFYQPNPLYIVDGVRRSDLNNVNPQDIESIDVMKDAASAAIYGSAAAGGVILVTTKRGSNAGAPPSINFSARYGVTNPKLVQLLNRDDYIKMENVVNPKFFNGATMTDTLANTNWVDALYRNGTEQNYNLSISGASTNVNYLASGFYNQQTGIFIKNYSNIGGFRANTDYKLGKNITIGEQIDGSQRITSPLVGAQADLHNAPFRTQPIIPIYNKDGSYGTEPAGYNGLQFSGPNPLGAVNSAMAQDTKNNFQGNVYADIKLPLHLDFKTTLGYSYYLETEDFFQNTYNFGPVSSNINSLNKSYAQSSQLLTNYVLSYNQSFGKHHINALAGYEQIVDKTNNIYAGESQVGIPGYSFVQTSSSALSLSGTYDPQSLIKSQFARVNYNFNERYFISGSIRQDANYTQFGPDKVKGVFPAASAGWTISEEPFFKKIAPGVNSLKLRGSYGKLGNSTGFPAYLFTSNYSQFNLSTGIAGGAQGFAPGQPFQIANSLNSIPNPDLHWETITETNIGIDGEALHGSLYFTAEYYNKNTSDLIYALSLPTSTGFTQSYITNIGTVNNKGFDFMAGYRNKIGKLGFDISANASFNKNKVTKLSGAATDAVYGGYNYYNMGDNAFNTMPNQQLTITKVGQPFGEFYGYKVLGIFQTDAQASHQTVNGNVAHAGDLQFQDLNGDGKIDANDRQVIGNPNPKMTYGFNIRLNYQGFDLAALFNGVAGVQLFNGVKSYEQYPFADGNTTKQIFNDSFFGSNGLTSQPRVGIPSNGGFILDPNQNYTSVNSYFVENGAYLKLKNLQLGYTFSGNVLKQISVKTLRVFVMANNVFTITKYKGLDPELGSAFTTGGTVNPTTQGIDAVTNYPQARIYSAGVDVSF</sequence>
<comment type="subcellular location">
    <subcellularLocation>
        <location evidence="1 8">Cell outer membrane</location>
        <topology evidence="1 8">Multi-pass membrane protein</topology>
    </subcellularLocation>
</comment>
<dbReference type="InterPro" id="IPR039426">
    <property type="entry name" value="TonB-dep_rcpt-like"/>
</dbReference>
<feature type="domain" description="TonB-dependent receptor-like beta-barrel" evidence="11">
    <location>
        <begin position="395"/>
        <end position="992"/>
    </location>
</feature>
<comment type="similarity">
    <text evidence="8 9">Belongs to the TonB-dependent receptor family.</text>
</comment>
<dbReference type="InterPro" id="IPR023997">
    <property type="entry name" value="TonB-dep_OMP_SusC/RagA_CS"/>
</dbReference>
<dbReference type="Gene3D" id="2.170.130.10">
    <property type="entry name" value="TonB-dependent receptor, plug domain"/>
    <property type="match status" value="1"/>
</dbReference>
<evidence type="ECO:0000256" key="9">
    <source>
        <dbReference type="RuleBase" id="RU003357"/>
    </source>
</evidence>
<gene>
    <name evidence="13" type="ORF">JN11_01976</name>
</gene>
<keyword evidence="7 8" id="KW-0998">Cell outer membrane</keyword>
<evidence type="ECO:0000256" key="6">
    <source>
        <dbReference type="ARBA" id="ARBA00023136"/>
    </source>
</evidence>
<dbReference type="AlphaFoldDB" id="A0A562U4J9"/>
<dbReference type="InterPro" id="IPR037066">
    <property type="entry name" value="Plug_dom_sf"/>
</dbReference>
<dbReference type="NCBIfam" id="TIGR04057">
    <property type="entry name" value="SusC_RagA_signa"/>
    <property type="match status" value="1"/>
</dbReference>
<protein>
    <submittedName>
        <fullName evidence="13">TonB-linked SusC/RagA family outer membrane protein</fullName>
    </submittedName>
</protein>
<keyword evidence="4 8" id="KW-0812">Transmembrane</keyword>
<organism evidence="13 14">
    <name type="scientific">Mucilaginibacter frigoritolerans</name>
    <dbReference type="NCBI Taxonomy" id="652788"/>
    <lineage>
        <taxon>Bacteria</taxon>
        <taxon>Pseudomonadati</taxon>
        <taxon>Bacteroidota</taxon>
        <taxon>Sphingobacteriia</taxon>
        <taxon>Sphingobacteriales</taxon>
        <taxon>Sphingobacteriaceae</taxon>
        <taxon>Mucilaginibacter</taxon>
    </lineage>
</organism>
<feature type="signal peptide" evidence="10">
    <location>
        <begin position="1"/>
        <end position="24"/>
    </location>
</feature>
<evidence type="ECO:0000256" key="7">
    <source>
        <dbReference type="ARBA" id="ARBA00023237"/>
    </source>
</evidence>
<dbReference type="InterPro" id="IPR000531">
    <property type="entry name" value="Beta-barrel_TonB"/>
</dbReference>
<evidence type="ECO:0000259" key="11">
    <source>
        <dbReference type="Pfam" id="PF00593"/>
    </source>
</evidence>
<evidence type="ECO:0000256" key="3">
    <source>
        <dbReference type="ARBA" id="ARBA00022452"/>
    </source>
</evidence>
<evidence type="ECO:0000256" key="8">
    <source>
        <dbReference type="PROSITE-ProRule" id="PRU01360"/>
    </source>
</evidence>
<dbReference type="SUPFAM" id="SSF49464">
    <property type="entry name" value="Carboxypeptidase regulatory domain-like"/>
    <property type="match status" value="1"/>
</dbReference>
<dbReference type="FunFam" id="2.60.40.1120:FF:000003">
    <property type="entry name" value="Outer membrane protein Omp121"/>
    <property type="match status" value="1"/>
</dbReference>
<keyword evidence="6 8" id="KW-0472">Membrane</keyword>
<dbReference type="OrthoDB" id="778172at2"/>
<name>A0A562U4J9_9SPHI</name>
<accession>A0A562U4J9</accession>
<dbReference type="Pfam" id="PF00593">
    <property type="entry name" value="TonB_dep_Rec_b-barrel"/>
    <property type="match status" value="1"/>
</dbReference>
<keyword evidence="2 8" id="KW-0813">Transport</keyword>
<evidence type="ECO:0000256" key="4">
    <source>
        <dbReference type="ARBA" id="ARBA00022692"/>
    </source>
</evidence>
<dbReference type="InterPro" id="IPR008969">
    <property type="entry name" value="CarboxyPept-like_regulatory"/>
</dbReference>
<evidence type="ECO:0000256" key="5">
    <source>
        <dbReference type="ARBA" id="ARBA00023077"/>
    </source>
</evidence>
<dbReference type="Gene3D" id="2.40.170.20">
    <property type="entry name" value="TonB-dependent receptor, beta-barrel domain"/>
    <property type="match status" value="1"/>
</dbReference>
<keyword evidence="14" id="KW-1185">Reference proteome</keyword>
<dbReference type="InterPro" id="IPR036942">
    <property type="entry name" value="Beta-barrel_TonB_sf"/>
</dbReference>
<dbReference type="NCBIfam" id="TIGR04056">
    <property type="entry name" value="OMP_RagA_SusC"/>
    <property type="match status" value="1"/>
</dbReference>
<dbReference type="GO" id="GO:0009279">
    <property type="term" value="C:cell outer membrane"/>
    <property type="evidence" value="ECO:0007669"/>
    <property type="project" value="UniProtKB-SubCell"/>
</dbReference>
<dbReference type="Proteomes" id="UP000317010">
    <property type="component" value="Unassembled WGS sequence"/>
</dbReference>
<keyword evidence="10" id="KW-0732">Signal</keyword>